<sequence>MPQDVWIGRIFLKDEGGYEIILRALKHYVRRLKSIDRSPELRSTPMFVQIVQQEAAKTCPRVEQLMEKIKNALQNPQLLDRIQEDIPLIEKALGCYMSDIQKYQNNTDEFYANVLSGNKFALIDLQNISTALEKLKQFC</sequence>
<evidence type="ECO:0000313" key="2">
    <source>
        <dbReference type="Proteomes" id="UP000655759"/>
    </source>
</evidence>
<dbReference type="Proteomes" id="UP000655759">
    <property type="component" value="Unassembled WGS sequence"/>
</dbReference>
<dbReference type="AlphaFoldDB" id="A0A812F7J6"/>
<dbReference type="EMBL" id="CAJNAQ010000005">
    <property type="protein sequence ID" value="CAE6496727.1"/>
    <property type="molecule type" value="Genomic_DNA"/>
</dbReference>
<reference evidence="1" key="1">
    <citation type="submission" date="2021-02" db="EMBL/GenBank/DDBJ databases">
        <authorList>
            <person name="Han P."/>
        </authorList>
    </citation>
    <scope>NUCLEOTIDE SEQUENCE</scope>
    <source>
        <strain evidence="1">Candidatus Nitrosotenuis uzonensis 5A</strain>
    </source>
</reference>
<organism evidence="1 2">
    <name type="scientific">Candidatus Nitrosotenuis uzonensis</name>
    <dbReference type="NCBI Taxonomy" id="1407055"/>
    <lineage>
        <taxon>Archaea</taxon>
        <taxon>Nitrososphaerota</taxon>
        <taxon>Candidatus Nitrosotenuis</taxon>
    </lineage>
</organism>
<evidence type="ECO:0000313" key="1">
    <source>
        <dbReference type="EMBL" id="CAE6496727.1"/>
    </source>
</evidence>
<proteinExistence type="predicted"/>
<gene>
    <name evidence="1" type="ORF">NUZ5A_50579</name>
</gene>
<name>A0A812F7J6_9ARCH</name>
<protein>
    <submittedName>
        <fullName evidence="1">Uncharacterized protein</fullName>
    </submittedName>
</protein>
<comment type="caution">
    <text evidence="1">The sequence shown here is derived from an EMBL/GenBank/DDBJ whole genome shotgun (WGS) entry which is preliminary data.</text>
</comment>
<accession>A0A812F7J6</accession>
<dbReference type="RefSeq" id="WP_205099638.1">
    <property type="nucleotide sequence ID" value="NZ_CAJNAQ010000005.1"/>
</dbReference>